<feature type="domain" description="Hexokinase N-terminal" evidence="12">
    <location>
        <begin position="33"/>
        <end position="251"/>
    </location>
</feature>
<dbReference type="GO" id="GO:0001678">
    <property type="term" value="P:intracellular glucose homeostasis"/>
    <property type="evidence" value="ECO:0007669"/>
    <property type="project" value="InterPro"/>
</dbReference>
<dbReference type="GO" id="GO:0005524">
    <property type="term" value="F:ATP binding"/>
    <property type="evidence" value="ECO:0007669"/>
    <property type="project" value="UniProtKB-UniRule"/>
</dbReference>
<dbReference type="Gene3D" id="3.40.367.20">
    <property type="match status" value="1"/>
</dbReference>
<dbReference type="Proteomes" id="UP001214638">
    <property type="component" value="Unassembled WGS sequence"/>
</dbReference>
<keyword evidence="8 11" id="KW-0324">Glycolysis</keyword>
<comment type="pathway">
    <text evidence="2">Carbohydrate metabolism; hexose metabolism.</text>
</comment>
<comment type="caution">
    <text evidence="14">The sequence shown here is derived from an EMBL/GenBank/DDBJ whole genome shotgun (WGS) entry which is preliminary data.</text>
</comment>
<dbReference type="GO" id="GO:0006096">
    <property type="term" value="P:glycolytic process"/>
    <property type="evidence" value="ECO:0007669"/>
    <property type="project" value="UniProtKB-KW"/>
</dbReference>
<keyword evidence="7 11" id="KW-0067">ATP-binding</keyword>
<evidence type="ECO:0000256" key="3">
    <source>
        <dbReference type="ARBA" id="ARBA00009225"/>
    </source>
</evidence>
<dbReference type="InterPro" id="IPR043129">
    <property type="entry name" value="ATPase_NBD"/>
</dbReference>
<comment type="catalytic activity">
    <reaction evidence="10">
        <text>D-fructose + ATP = D-fructose 6-phosphate + ADP + H(+)</text>
        <dbReference type="Rhea" id="RHEA:16125"/>
        <dbReference type="ChEBI" id="CHEBI:15378"/>
        <dbReference type="ChEBI" id="CHEBI:30616"/>
        <dbReference type="ChEBI" id="CHEBI:37721"/>
        <dbReference type="ChEBI" id="CHEBI:61527"/>
        <dbReference type="ChEBI" id="CHEBI:456216"/>
        <dbReference type="EC" id="2.7.1.1"/>
    </reaction>
    <physiologicalReaction direction="left-to-right" evidence="10">
        <dbReference type="Rhea" id="RHEA:16126"/>
    </physiologicalReaction>
</comment>
<evidence type="ECO:0000256" key="5">
    <source>
        <dbReference type="ARBA" id="ARBA00022741"/>
    </source>
</evidence>
<dbReference type="RefSeq" id="XP_067803880.1">
    <property type="nucleotide sequence ID" value="XM_067945089.1"/>
</dbReference>
<evidence type="ECO:0000259" key="13">
    <source>
        <dbReference type="Pfam" id="PF03727"/>
    </source>
</evidence>
<dbReference type="InterPro" id="IPR022672">
    <property type="entry name" value="Hexokinase_N"/>
</dbReference>
<gene>
    <name evidence="14" type="ORF">BdWA1_000033</name>
</gene>
<evidence type="ECO:0000256" key="11">
    <source>
        <dbReference type="RuleBase" id="RU362007"/>
    </source>
</evidence>
<feature type="domain" description="Hexokinase C-terminal" evidence="13">
    <location>
        <begin position="261"/>
        <end position="483"/>
    </location>
</feature>
<evidence type="ECO:0000256" key="6">
    <source>
        <dbReference type="ARBA" id="ARBA00022777"/>
    </source>
</evidence>
<sequence length="486" mass="54282">MDDGASVLREAAEIAIDWCMPREIFDSDINVRLNQVIDQLTVPVSYLKDVAQNFYSELVAGLKAHRRHHNLWLPNECSFKMLDSYITDVPSGDESGSYYALDFGGSNFRAVRIKVMGNGKMERQQATFSLRHASALGTKGLLDQSATATELFDHFAARIGNLMKEAGDDLNPPKPIPVGFTFSFPCTMLSRRKAILLDWTKGFETGRGTNDQVEGRDVGKLMDDAFRRHNINARVSIILNDTVGTLMSVAYQKPEGYPECRMGLILGTGFNICYTEHDYLHYGYIGKVINVECGNFDKELPINPVDYEIDWFTANMGRGKFEKLIAGAYLGEIIRRHMILYLREQAPPSMWEVGTFTSMDASEIVNDPFGDYTKAREICLSRWNTEFSTEILDGLRKICEAAFSRSAGLAAAAIAATARKTRTYLTNKATCAIDGSLYVKNDWYRHKLEYYLTKVSRSDLLRSVVLLASDDGSGKGAAIAAAMVKE</sequence>
<proteinExistence type="inferred from homology"/>
<protein>
    <recommendedName>
        <fullName evidence="11">Phosphotransferase</fullName>
        <ecNumber evidence="11">2.7.1.-</ecNumber>
    </recommendedName>
</protein>
<dbReference type="GO" id="GO:0006006">
    <property type="term" value="P:glucose metabolic process"/>
    <property type="evidence" value="ECO:0007669"/>
    <property type="project" value="TreeGrafter"/>
</dbReference>
<dbReference type="InterPro" id="IPR001312">
    <property type="entry name" value="Hexokinase"/>
</dbReference>
<reference evidence="14" key="1">
    <citation type="journal article" date="2023" name="Nat. Microbiol.">
        <title>Babesia duncani multi-omics identifies virulence factors and drug targets.</title>
        <authorList>
            <person name="Singh P."/>
            <person name="Lonardi S."/>
            <person name="Liang Q."/>
            <person name="Vydyam P."/>
            <person name="Khabirova E."/>
            <person name="Fang T."/>
            <person name="Gihaz S."/>
            <person name="Thekkiniath J."/>
            <person name="Munshi M."/>
            <person name="Abel S."/>
            <person name="Ciampossin L."/>
            <person name="Batugedara G."/>
            <person name="Gupta M."/>
            <person name="Lu X.M."/>
            <person name="Lenz T."/>
            <person name="Chakravarty S."/>
            <person name="Cornillot E."/>
            <person name="Hu Y."/>
            <person name="Ma W."/>
            <person name="Gonzalez L.M."/>
            <person name="Sanchez S."/>
            <person name="Estrada K."/>
            <person name="Sanchez-Flores A."/>
            <person name="Montero E."/>
            <person name="Harb O.S."/>
            <person name="Le Roch K.G."/>
            <person name="Mamoun C.B."/>
        </authorList>
    </citation>
    <scope>NUCLEOTIDE SEQUENCE</scope>
    <source>
        <strain evidence="14">WA1</strain>
    </source>
</reference>
<organism evidence="14 15">
    <name type="scientific">Babesia duncani</name>
    <dbReference type="NCBI Taxonomy" id="323732"/>
    <lineage>
        <taxon>Eukaryota</taxon>
        <taxon>Sar</taxon>
        <taxon>Alveolata</taxon>
        <taxon>Apicomplexa</taxon>
        <taxon>Aconoidasida</taxon>
        <taxon>Piroplasmida</taxon>
        <taxon>Babesiidae</taxon>
        <taxon>Babesia</taxon>
    </lineage>
</organism>
<dbReference type="EMBL" id="JALLKP010000001">
    <property type="protein sequence ID" value="KAK2197038.1"/>
    <property type="molecule type" value="Genomic_DNA"/>
</dbReference>
<dbReference type="Gene3D" id="3.30.420.40">
    <property type="match status" value="1"/>
</dbReference>
<dbReference type="PRINTS" id="PR00475">
    <property type="entry name" value="HEXOKINASE"/>
</dbReference>
<evidence type="ECO:0000256" key="7">
    <source>
        <dbReference type="ARBA" id="ARBA00022840"/>
    </source>
</evidence>
<dbReference type="InterPro" id="IPR022673">
    <property type="entry name" value="Hexokinase_C"/>
</dbReference>
<dbReference type="PROSITE" id="PS51748">
    <property type="entry name" value="HEXOKINASE_2"/>
    <property type="match status" value="1"/>
</dbReference>
<dbReference type="SUPFAM" id="SSF53067">
    <property type="entry name" value="Actin-like ATPase domain"/>
    <property type="match status" value="2"/>
</dbReference>
<accession>A0AAD9PMC8</accession>
<dbReference type="EC" id="2.7.1.-" evidence="11"/>
<comment type="similarity">
    <text evidence="3 11">Belongs to the hexokinase family.</text>
</comment>
<dbReference type="GO" id="GO:0005536">
    <property type="term" value="F:D-glucose binding"/>
    <property type="evidence" value="ECO:0007669"/>
    <property type="project" value="InterPro"/>
</dbReference>
<dbReference type="PANTHER" id="PTHR19443">
    <property type="entry name" value="HEXOKINASE"/>
    <property type="match status" value="1"/>
</dbReference>
<dbReference type="Pfam" id="PF03727">
    <property type="entry name" value="Hexokinase_2"/>
    <property type="match status" value="1"/>
</dbReference>
<dbReference type="CDD" id="cd24000">
    <property type="entry name" value="ASKHA_NBD_HK"/>
    <property type="match status" value="1"/>
</dbReference>
<evidence type="ECO:0000256" key="9">
    <source>
        <dbReference type="ARBA" id="ARBA00044613"/>
    </source>
</evidence>
<dbReference type="GO" id="GO:0004340">
    <property type="term" value="F:glucokinase activity"/>
    <property type="evidence" value="ECO:0007669"/>
    <property type="project" value="TreeGrafter"/>
</dbReference>
<comment type="catalytic activity">
    <reaction evidence="9">
        <text>a D-hexose + ATP = a D-hexose 6-phosphate + ADP + H(+)</text>
        <dbReference type="Rhea" id="RHEA:22740"/>
        <dbReference type="ChEBI" id="CHEBI:4194"/>
        <dbReference type="ChEBI" id="CHEBI:15378"/>
        <dbReference type="ChEBI" id="CHEBI:30616"/>
        <dbReference type="ChEBI" id="CHEBI:229467"/>
        <dbReference type="ChEBI" id="CHEBI:456216"/>
        <dbReference type="EC" id="2.7.1.1"/>
    </reaction>
    <physiologicalReaction direction="left-to-right" evidence="9">
        <dbReference type="Rhea" id="RHEA:22741"/>
    </physiologicalReaction>
</comment>
<evidence type="ECO:0000259" key="12">
    <source>
        <dbReference type="Pfam" id="PF00349"/>
    </source>
</evidence>
<dbReference type="KEGG" id="bdw:94334331"/>
<comment type="pathway">
    <text evidence="1">Carbohydrate degradation; glycolysis; D-glyceraldehyde 3-phosphate and glycerone phosphate from D-glucose: step 1/4.</text>
</comment>
<name>A0AAD9PMC8_9APIC</name>
<dbReference type="Pfam" id="PF00349">
    <property type="entry name" value="Hexokinase_1"/>
    <property type="match status" value="1"/>
</dbReference>
<dbReference type="GO" id="GO:0008865">
    <property type="term" value="F:fructokinase activity"/>
    <property type="evidence" value="ECO:0007669"/>
    <property type="project" value="TreeGrafter"/>
</dbReference>
<dbReference type="GeneID" id="94334331"/>
<dbReference type="AlphaFoldDB" id="A0AAD9PMC8"/>
<evidence type="ECO:0000256" key="8">
    <source>
        <dbReference type="ARBA" id="ARBA00023152"/>
    </source>
</evidence>
<evidence type="ECO:0000313" key="14">
    <source>
        <dbReference type="EMBL" id="KAK2197038.1"/>
    </source>
</evidence>
<evidence type="ECO:0000256" key="10">
    <source>
        <dbReference type="ARBA" id="ARBA00047905"/>
    </source>
</evidence>
<keyword evidence="15" id="KW-1185">Reference proteome</keyword>
<keyword evidence="6 11" id="KW-0418">Kinase</keyword>
<evidence type="ECO:0000256" key="2">
    <source>
        <dbReference type="ARBA" id="ARBA00005028"/>
    </source>
</evidence>
<evidence type="ECO:0000313" key="15">
    <source>
        <dbReference type="Proteomes" id="UP001214638"/>
    </source>
</evidence>
<evidence type="ECO:0000256" key="4">
    <source>
        <dbReference type="ARBA" id="ARBA00022679"/>
    </source>
</evidence>
<evidence type="ECO:0000256" key="1">
    <source>
        <dbReference type="ARBA" id="ARBA00004888"/>
    </source>
</evidence>
<keyword evidence="4 11" id="KW-0808">Transferase</keyword>
<keyword evidence="5 11" id="KW-0547">Nucleotide-binding</keyword>
<dbReference type="GO" id="GO:0005829">
    <property type="term" value="C:cytosol"/>
    <property type="evidence" value="ECO:0007669"/>
    <property type="project" value="TreeGrafter"/>
</dbReference>
<dbReference type="PANTHER" id="PTHR19443:SF16">
    <property type="entry name" value="HEXOKINASE TYPE 1-RELATED"/>
    <property type="match status" value="1"/>
</dbReference>
<dbReference type="GO" id="GO:0005739">
    <property type="term" value="C:mitochondrion"/>
    <property type="evidence" value="ECO:0007669"/>
    <property type="project" value="TreeGrafter"/>
</dbReference>